<reference evidence="2 3" key="1">
    <citation type="submission" date="2015-09" db="EMBL/GenBank/DDBJ databases">
        <title>Sorangium comparison.</title>
        <authorList>
            <person name="Zaburannyi N."/>
            <person name="Bunk B."/>
            <person name="Overmann J."/>
            <person name="Mueller R."/>
        </authorList>
    </citation>
    <scope>NUCLEOTIDE SEQUENCE [LARGE SCALE GENOMIC DNA]</scope>
    <source>
        <strain evidence="2 3">So ceGT47</strain>
    </source>
</reference>
<proteinExistence type="predicted"/>
<feature type="region of interest" description="Disordered" evidence="1">
    <location>
        <begin position="30"/>
        <end position="54"/>
    </location>
</feature>
<gene>
    <name evidence="2" type="ORF">SOCEGT47_080230</name>
</gene>
<protein>
    <submittedName>
        <fullName evidence="2">Uncharacterized protein</fullName>
    </submittedName>
</protein>
<dbReference type="InterPro" id="IPR036849">
    <property type="entry name" value="Enolase-like_C_sf"/>
</dbReference>
<accession>A0A4P2QE36</accession>
<evidence type="ECO:0000256" key="1">
    <source>
        <dbReference type="SAM" id="MobiDB-lite"/>
    </source>
</evidence>
<dbReference type="Proteomes" id="UP000295781">
    <property type="component" value="Chromosome"/>
</dbReference>
<evidence type="ECO:0000313" key="2">
    <source>
        <dbReference type="EMBL" id="AUX27433.1"/>
    </source>
</evidence>
<sequence>MRDGSCLNPIDENVRCVSFRYITDVLSPEEALDRRRRNAPPRGAREEEMGEPGFPAYTAYTTSVGWLGYSYAKLRRLCCEGIARGFPHFKIKLGASVERRRRHPQDTDRP</sequence>
<dbReference type="Gene3D" id="3.20.20.120">
    <property type="entry name" value="Enolase-like C-terminal domain"/>
    <property type="match status" value="1"/>
</dbReference>
<organism evidence="2 3">
    <name type="scientific">Sorangium cellulosum</name>
    <name type="common">Polyangium cellulosum</name>
    <dbReference type="NCBI Taxonomy" id="56"/>
    <lineage>
        <taxon>Bacteria</taxon>
        <taxon>Pseudomonadati</taxon>
        <taxon>Myxococcota</taxon>
        <taxon>Polyangia</taxon>
        <taxon>Polyangiales</taxon>
        <taxon>Polyangiaceae</taxon>
        <taxon>Sorangium</taxon>
    </lineage>
</organism>
<name>A0A4P2QE36_SORCE</name>
<dbReference type="EMBL" id="CP012670">
    <property type="protein sequence ID" value="AUX27433.1"/>
    <property type="molecule type" value="Genomic_DNA"/>
</dbReference>
<dbReference type="AlphaFoldDB" id="A0A4P2QE36"/>
<evidence type="ECO:0000313" key="3">
    <source>
        <dbReference type="Proteomes" id="UP000295781"/>
    </source>
</evidence>